<organism evidence="2">
    <name type="scientific">Loa loa</name>
    <name type="common">Eye worm</name>
    <name type="synonym">Filaria loa</name>
    <dbReference type="NCBI Taxonomy" id="7209"/>
    <lineage>
        <taxon>Eukaryota</taxon>
        <taxon>Metazoa</taxon>
        <taxon>Ecdysozoa</taxon>
        <taxon>Nematoda</taxon>
        <taxon>Chromadorea</taxon>
        <taxon>Rhabditida</taxon>
        <taxon>Spirurina</taxon>
        <taxon>Spiruromorpha</taxon>
        <taxon>Filarioidea</taxon>
        <taxon>Onchocercidae</taxon>
        <taxon>Loa</taxon>
    </lineage>
</organism>
<evidence type="ECO:0000256" key="1">
    <source>
        <dbReference type="SAM" id="SignalP"/>
    </source>
</evidence>
<sequence>MVWFAGCLLVSQLQKVHMVDVSFITWSKLVSVSVSERMKIMKNASLSEQTTHVGREPYYHPQRTLNGPSMTVKVCQASSLSISSPPSPPPNPLYISYDICIPLKYSRSLLPSVRRLGMGWWTVIDNHIHTLEMSSLIPKPHELLDTTFNIHFLAAI</sequence>
<feature type="signal peptide" evidence="1">
    <location>
        <begin position="1"/>
        <end position="18"/>
    </location>
</feature>
<dbReference type="CTD" id="9940057"/>
<reference evidence="2" key="1">
    <citation type="submission" date="2012-04" db="EMBL/GenBank/DDBJ databases">
        <title>The Genome Sequence of Loa loa.</title>
        <authorList>
            <consortium name="The Broad Institute Genome Sequencing Platform"/>
            <consortium name="Broad Institute Genome Sequencing Center for Infectious Disease"/>
            <person name="Nutman T.B."/>
            <person name="Fink D.L."/>
            <person name="Russ C."/>
            <person name="Young S."/>
            <person name="Zeng Q."/>
            <person name="Gargeya S."/>
            <person name="Alvarado L."/>
            <person name="Berlin A."/>
            <person name="Chapman S.B."/>
            <person name="Chen Z."/>
            <person name="Freedman E."/>
            <person name="Gellesch M."/>
            <person name="Goldberg J."/>
            <person name="Griggs A."/>
            <person name="Gujja S."/>
            <person name="Heilman E.R."/>
            <person name="Heiman D."/>
            <person name="Howarth C."/>
            <person name="Mehta T."/>
            <person name="Neiman D."/>
            <person name="Pearson M."/>
            <person name="Roberts A."/>
            <person name="Saif S."/>
            <person name="Shea T."/>
            <person name="Shenoy N."/>
            <person name="Sisk P."/>
            <person name="Stolte C."/>
            <person name="Sykes S."/>
            <person name="White J."/>
            <person name="Yandava C."/>
            <person name="Haas B."/>
            <person name="Henn M.R."/>
            <person name="Nusbaum C."/>
            <person name="Birren B."/>
        </authorList>
    </citation>
    <scope>NUCLEOTIDE SEQUENCE [LARGE SCALE GENOMIC DNA]</scope>
</reference>
<gene>
    <name evidence="2" type="ORF">LOAG_02667</name>
</gene>
<dbReference type="EMBL" id="JH712097">
    <property type="protein sequence ID" value="EFO25815.1"/>
    <property type="molecule type" value="Genomic_DNA"/>
</dbReference>
<dbReference type="KEGG" id="loa:LOAG_02667"/>
<dbReference type="InParanoid" id="A0A1S0U675"/>
<accession>A0A1S0U675</accession>
<evidence type="ECO:0000313" key="2">
    <source>
        <dbReference type="EMBL" id="EFO25815.1"/>
    </source>
</evidence>
<name>A0A1S0U675_LOALO</name>
<keyword evidence="1" id="KW-0732">Signal</keyword>
<feature type="chain" id="PRO_5010359169" evidence="1">
    <location>
        <begin position="19"/>
        <end position="156"/>
    </location>
</feature>
<dbReference type="AlphaFoldDB" id="A0A1S0U675"/>
<dbReference type="RefSeq" id="XP_003138252.1">
    <property type="nucleotide sequence ID" value="XM_003138204.1"/>
</dbReference>
<dbReference type="GeneID" id="9940057"/>
<protein>
    <submittedName>
        <fullName evidence="2">Uncharacterized protein</fullName>
    </submittedName>
</protein>
<proteinExistence type="predicted"/>